<dbReference type="InterPro" id="IPR001387">
    <property type="entry name" value="Cro/C1-type_HTH"/>
</dbReference>
<dbReference type="PANTHER" id="PTHR46558">
    <property type="entry name" value="TRACRIPTIONAL REGULATORY PROTEIN-RELATED-RELATED"/>
    <property type="match status" value="1"/>
</dbReference>
<dbReference type="CDD" id="cd00093">
    <property type="entry name" value="HTH_XRE"/>
    <property type="match status" value="1"/>
</dbReference>
<evidence type="ECO:0000313" key="4">
    <source>
        <dbReference type="EMBL" id="GAA0481001.1"/>
    </source>
</evidence>
<gene>
    <name evidence="4" type="ORF">GCM10008936_08500</name>
</gene>
<keyword evidence="1" id="KW-0238">DNA-binding</keyword>
<organism evidence="4 5">
    <name type="scientific">Alkalibacterium indicireducens</name>
    <dbReference type="NCBI Taxonomy" id="398758"/>
    <lineage>
        <taxon>Bacteria</taxon>
        <taxon>Bacillati</taxon>
        <taxon>Bacillota</taxon>
        <taxon>Bacilli</taxon>
        <taxon>Lactobacillales</taxon>
        <taxon>Carnobacteriaceae</taxon>
        <taxon>Alkalibacterium</taxon>
    </lineage>
</organism>
<keyword evidence="2" id="KW-0812">Transmembrane</keyword>
<sequence length="191" mass="22303">MLLSEKIKYLRKTKGYSQNDMAKELLIERQTISRWENNVTRPDPYNLELISELFEVSYDWLLKEDFGIEDLDKQTFDASNLDKEVTQNNKHSTEPHDSPGLKPFVDSFWILFVTSASTQRRLAYTLFFMTFATGVFQLATLLFSIPFSVIYILAPPGTLLRKICLLIFMLWVGYYLFIILLLLLGIGMWYS</sequence>
<dbReference type="Pfam" id="PF01381">
    <property type="entry name" value="HTH_3"/>
    <property type="match status" value="1"/>
</dbReference>
<dbReference type="SMART" id="SM00530">
    <property type="entry name" value="HTH_XRE"/>
    <property type="match status" value="1"/>
</dbReference>
<evidence type="ECO:0000256" key="1">
    <source>
        <dbReference type="ARBA" id="ARBA00023125"/>
    </source>
</evidence>
<dbReference type="Gene3D" id="1.10.260.40">
    <property type="entry name" value="lambda repressor-like DNA-binding domains"/>
    <property type="match status" value="1"/>
</dbReference>
<keyword evidence="5" id="KW-1185">Reference proteome</keyword>
<keyword evidence="2" id="KW-0472">Membrane</keyword>
<dbReference type="InterPro" id="IPR010982">
    <property type="entry name" value="Lambda_DNA-bd_dom_sf"/>
</dbReference>
<comment type="caution">
    <text evidence="4">The sequence shown here is derived from an EMBL/GenBank/DDBJ whole genome shotgun (WGS) entry which is preliminary data.</text>
</comment>
<proteinExistence type="predicted"/>
<keyword evidence="2" id="KW-1133">Transmembrane helix</keyword>
<feature type="transmembrane region" description="Helical" evidence="2">
    <location>
        <begin position="126"/>
        <end position="153"/>
    </location>
</feature>
<evidence type="ECO:0000256" key="2">
    <source>
        <dbReference type="SAM" id="Phobius"/>
    </source>
</evidence>
<feature type="domain" description="HTH cro/C1-type" evidence="3">
    <location>
        <begin position="7"/>
        <end position="61"/>
    </location>
</feature>
<reference evidence="4 5" key="1">
    <citation type="journal article" date="2019" name="Int. J. Syst. Evol. Microbiol.">
        <title>The Global Catalogue of Microorganisms (GCM) 10K type strain sequencing project: providing services to taxonomists for standard genome sequencing and annotation.</title>
        <authorList>
            <consortium name="The Broad Institute Genomics Platform"/>
            <consortium name="The Broad Institute Genome Sequencing Center for Infectious Disease"/>
            <person name="Wu L."/>
            <person name="Ma J."/>
        </authorList>
    </citation>
    <scope>NUCLEOTIDE SEQUENCE [LARGE SCALE GENOMIC DNA]</scope>
    <source>
        <strain evidence="4 5">JCM 14232</strain>
    </source>
</reference>
<dbReference type="SUPFAM" id="SSF47413">
    <property type="entry name" value="lambda repressor-like DNA-binding domains"/>
    <property type="match status" value="1"/>
</dbReference>
<dbReference type="PANTHER" id="PTHR46558:SF13">
    <property type="entry name" value="HTH-TYPE TRANSCRIPTIONAL REGULATOR IMMR"/>
    <property type="match status" value="1"/>
</dbReference>
<dbReference type="PROSITE" id="PS50943">
    <property type="entry name" value="HTH_CROC1"/>
    <property type="match status" value="1"/>
</dbReference>
<accession>A0ABN1AP61</accession>
<evidence type="ECO:0000259" key="3">
    <source>
        <dbReference type="PROSITE" id="PS50943"/>
    </source>
</evidence>
<dbReference type="Proteomes" id="UP001410648">
    <property type="component" value="Unassembled WGS sequence"/>
</dbReference>
<dbReference type="EMBL" id="BAAADA010000072">
    <property type="protein sequence ID" value="GAA0481001.1"/>
    <property type="molecule type" value="Genomic_DNA"/>
</dbReference>
<evidence type="ECO:0000313" key="5">
    <source>
        <dbReference type="Proteomes" id="UP001410648"/>
    </source>
</evidence>
<dbReference type="RefSeq" id="WP_346024313.1">
    <property type="nucleotide sequence ID" value="NZ_BAAADA010000072.1"/>
</dbReference>
<name>A0ABN1AP61_9LACT</name>
<protein>
    <recommendedName>
        <fullName evidence="3">HTH cro/C1-type domain-containing protein</fullName>
    </recommendedName>
</protein>
<feature type="transmembrane region" description="Helical" evidence="2">
    <location>
        <begin position="165"/>
        <end position="190"/>
    </location>
</feature>